<evidence type="ECO:0000313" key="2">
    <source>
        <dbReference type="EMBL" id="MBD8890728.1"/>
    </source>
</evidence>
<accession>A0ABR9CJ16</accession>
<gene>
    <name evidence="2" type="ORF">IG616_04160</name>
</gene>
<organism evidence="2 3">
    <name type="scientific">Roseibium litorale</name>
    <dbReference type="NCBI Taxonomy" id="2803841"/>
    <lineage>
        <taxon>Bacteria</taxon>
        <taxon>Pseudomonadati</taxon>
        <taxon>Pseudomonadota</taxon>
        <taxon>Alphaproteobacteria</taxon>
        <taxon>Hyphomicrobiales</taxon>
        <taxon>Stappiaceae</taxon>
        <taxon>Roseibium</taxon>
    </lineage>
</organism>
<evidence type="ECO:0000313" key="3">
    <source>
        <dbReference type="Proteomes" id="UP000632063"/>
    </source>
</evidence>
<dbReference type="PANTHER" id="PTHR28047">
    <property type="entry name" value="PROTEIN DCG1"/>
    <property type="match status" value="1"/>
</dbReference>
<evidence type="ECO:0000256" key="1">
    <source>
        <dbReference type="ARBA" id="ARBA00038414"/>
    </source>
</evidence>
<keyword evidence="3" id="KW-1185">Reference proteome</keyword>
<reference evidence="2 3" key="2">
    <citation type="journal article" date="2021" name="Int. J. Syst. Evol. Microbiol.">
        <title>Roseibium litorale sp. nov., isolated from a tidal flat sediment and proposal for the reclassification of Labrenzia polysiphoniae as Roseibium polysiphoniae comb. nov.</title>
        <authorList>
            <person name="Liu Y."/>
            <person name="Pei T."/>
            <person name="Du J."/>
            <person name="Chao M."/>
            <person name="Deng M.R."/>
            <person name="Zhu H."/>
        </authorList>
    </citation>
    <scope>NUCLEOTIDE SEQUENCE [LARGE SCALE GENOMIC DNA]</scope>
    <source>
        <strain evidence="2 3">4C16A</strain>
    </source>
</reference>
<sequence length="208" mass="20806">MVEIARDAALQLAVSEGQGEGLSIEGMTVASGVPLITNEPALSAAAQAVVDLGLSLPLETAGVIVSAFGDPGLDTLRRRLSVPVAGIAESSFHEAAGGGRRFAVVTTTPDLKAAITARAVGEGFGALFAGVWLTPGDPAHLMANEEALLEELLRAIGAAARQDAVEAVIIGGGPLASAARALASVSPVPLIEPIPAAVRHMAKLVAAA</sequence>
<dbReference type="Gene3D" id="3.40.50.12500">
    <property type="match status" value="1"/>
</dbReference>
<dbReference type="InterPro" id="IPR053714">
    <property type="entry name" value="Iso_Racemase_Enz_sf"/>
</dbReference>
<dbReference type="Pfam" id="PF01177">
    <property type="entry name" value="Asp_Glu_race"/>
    <property type="match status" value="1"/>
</dbReference>
<dbReference type="PANTHER" id="PTHR28047:SF5">
    <property type="entry name" value="PROTEIN DCG1"/>
    <property type="match status" value="1"/>
</dbReference>
<comment type="similarity">
    <text evidence="1">Belongs to the HyuE racemase family.</text>
</comment>
<proteinExistence type="inferred from homology"/>
<dbReference type="EMBL" id="JACYXI010000002">
    <property type="protein sequence ID" value="MBD8890728.1"/>
    <property type="molecule type" value="Genomic_DNA"/>
</dbReference>
<comment type="caution">
    <text evidence="2">The sequence shown here is derived from an EMBL/GenBank/DDBJ whole genome shotgun (WGS) entry which is preliminary data.</text>
</comment>
<dbReference type="Proteomes" id="UP000632063">
    <property type="component" value="Unassembled WGS sequence"/>
</dbReference>
<reference evidence="3" key="1">
    <citation type="submission" date="2020-09" db="EMBL/GenBank/DDBJ databases">
        <title>The genome sequence of strain Labrenzia suaedae 4C16A.</title>
        <authorList>
            <person name="Liu Y."/>
        </authorList>
    </citation>
    <scope>NUCLEOTIDE SEQUENCE [LARGE SCALE GENOMIC DNA]</scope>
    <source>
        <strain evidence="3">4C16A</strain>
    </source>
</reference>
<protein>
    <submittedName>
        <fullName evidence="2">Hydrogenase expression protein HupH</fullName>
    </submittedName>
</protein>
<dbReference type="InterPro" id="IPR052186">
    <property type="entry name" value="Hydantoin_racemase-like"/>
</dbReference>
<name>A0ABR9CJ16_9HYPH</name>
<dbReference type="InterPro" id="IPR015942">
    <property type="entry name" value="Asp/Glu/hydantoin_racemase"/>
</dbReference>